<comment type="similarity">
    <text evidence="1">Belongs to the bacterial ring-hydroxylating dioxygenase beta subunit family.</text>
</comment>
<dbReference type="InterPro" id="IPR032710">
    <property type="entry name" value="NTF2-like_dom_sf"/>
</dbReference>
<evidence type="ECO:0000256" key="1">
    <source>
        <dbReference type="ARBA" id="ARBA00009570"/>
    </source>
</evidence>
<dbReference type="CDD" id="cd00667">
    <property type="entry name" value="ring_hydroxylating_dioxygenases_beta"/>
    <property type="match status" value="1"/>
</dbReference>
<dbReference type="Proteomes" id="UP000430692">
    <property type="component" value="Unassembled WGS sequence"/>
</dbReference>
<evidence type="ECO:0000313" key="4">
    <source>
        <dbReference type="Proteomes" id="UP000430692"/>
    </source>
</evidence>
<name>A0A6I4VYY3_9BACL</name>
<keyword evidence="4" id="KW-1185">Reference proteome</keyword>
<evidence type="ECO:0000256" key="2">
    <source>
        <dbReference type="ARBA" id="ARBA00023002"/>
    </source>
</evidence>
<keyword evidence="3" id="KW-0223">Dioxygenase</keyword>
<dbReference type="GO" id="GO:0008695">
    <property type="term" value="F:3-phenylpropionate dioxygenase activity"/>
    <property type="evidence" value="ECO:0007669"/>
    <property type="project" value="UniProtKB-EC"/>
</dbReference>
<dbReference type="NCBIfam" id="NF007479">
    <property type="entry name" value="PRK10069.1"/>
    <property type="match status" value="1"/>
</dbReference>
<keyword evidence="2 3" id="KW-0560">Oxidoreductase</keyword>
<dbReference type="PANTHER" id="PTHR41534:SF2">
    <property type="entry name" value="3-PHENYLPROPIONATE_CINNAMIC ACID DIOXYGENASE SUBUNIT BETA"/>
    <property type="match status" value="1"/>
</dbReference>
<gene>
    <name evidence="3" type="ORF">GSM42_18820</name>
</gene>
<dbReference type="InterPro" id="IPR000391">
    <property type="entry name" value="Rng_hydr_dOase-bsu"/>
</dbReference>
<reference evidence="3 4" key="1">
    <citation type="submission" date="2019-12" db="EMBL/GenBank/DDBJ databases">
        <title>Whole-genome analyses of novel actinobacteria.</title>
        <authorList>
            <person name="Sahin N."/>
            <person name="Saygin H."/>
        </authorList>
    </citation>
    <scope>NUCLEOTIDE SEQUENCE [LARGE SCALE GENOMIC DNA]</scope>
    <source>
        <strain evidence="3 4">KC615</strain>
    </source>
</reference>
<dbReference type="AlphaFoldDB" id="A0A6I4VYY3"/>
<dbReference type="Pfam" id="PF00866">
    <property type="entry name" value="Ring_hydroxyl_B"/>
    <property type="match status" value="1"/>
</dbReference>
<dbReference type="GO" id="GO:0019380">
    <property type="term" value="P:3-phenylpropionate catabolic process"/>
    <property type="evidence" value="ECO:0007669"/>
    <property type="project" value="TreeGrafter"/>
</dbReference>
<accession>A0A6I4VYY3</accession>
<sequence>MNIETITATYLFERWLYNEAKILDDIDFDSWFDLLHPTLRYQMPVRVNKEGIERPDYSTDMYAFDDDIETMKLRIDRLKTDYAWAEIPPSRTRRFVSNVQIQEYQENKTAVVQSYLLIYRNRLNDIHHDLISGERNDEFTYVDGAWKLSKRTFIIDQTTINTRNLAIFV</sequence>
<dbReference type="Gene3D" id="3.10.450.50">
    <property type="match status" value="1"/>
</dbReference>
<dbReference type="SUPFAM" id="SSF54427">
    <property type="entry name" value="NTF2-like"/>
    <property type="match status" value="1"/>
</dbReference>
<organism evidence="3 4">
    <name type="scientific">Shimazuella alba</name>
    <dbReference type="NCBI Taxonomy" id="2690964"/>
    <lineage>
        <taxon>Bacteria</taxon>
        <taxon>Bacillati</taxon>
        <taxon>Bacillota</taxon>
        <taxon>Bacilli</taxon>
        <taxon>Bacillales</taxon>
        <taxon>Thermoactinomycetaceae</taxon>
        <taxon>Shimazuella</taxon>
    </lineage>
</organism>
<protein>
    <submittedName>
        <fullName evidence="3">3-phenylpropionate/cinnamic acid dioxygenase subunit beta</fullName>
        <ecNumber evidence="3">1.14.12.19</ecNumber>
    </submittedName>
</protein>
<proteinExistence type="inferred from homology"/>
<dbReference type="EC" id="1.14.12.19" evidence="3"/>
<evidence type="ECO:0000313" key="3">
    <source>
        <dbReference type="EMBL" id="MXQ55738.1"/>
    </source>
</evidence>
<comment type="caution">
    <text evidence="3">The sequence shown here is derived from an EMBL/GenBank/DDBJ whole genome shotgun (WGS) entry which is preliminary data.</text>
</comment>
<dbReference type="EMBL" id="WUUL01000018">
    <property type="protein sequence ID" value="MXQ55738.1"/>
    <property type="molecule type" value="Genomic_DNA"/>
</dbReference>
<dbReference type="RefSeq" id="WP_160803091.1">
    <property type="nucleotide sequence ID" value="NZ_WUUL01000018.1"/>
</dbReference>
<dbReference type="PANTHER" id="PTHR41534">
    <property type="entry name" value="BLR3401 PROTEIN"/>
    <property type="match status" value="1"/>
</dbReference>